<proteinExistence type="predicted"/>
<name>A0A1I7XJR6_HETBA</name>
<protein>
    <submittedName>
        <fullName evidence="3">Origin recognition complex subunit 5 C-terminal domain-containing protein</fullName>
    </submittedName>
</protein>
<accession>A0A1I7XJR6</accession>
<evidence type="ECO:0000259" key="1">
    <source>
        <dbReference type="Pfam" id="PF14630"/>
    </source>
</evidence>
<dbReference type="InterPro" id="IPR047088">
    <property type="entry name" value="ORC5_C"/>
</dbReference>
<dbReference type="Pfam" id="PF14630">
    <property type="entry name" value="ORC5_C"/>
    <property type="match status" value="1"/>
</dbReference>
<dbReference type="AlphaFoldDB" id="A0A1I7XJR6"/>
<dbReference type="Proteomes" id="UP000095283">
    <property type="component" value="Unplaced"/>
</dbReference>
<reference evidence="3" key="1">
    <citation type="submission" date="2016-11" db="UniProtKB">
        <authorList>
            <consortium name="WormBaseParasite"/>
        </authorList>
    </citation>
    <scope>IDENTIFICATION</scope>
</reference>
<dbReference type="WBParaSite" id="Hba_18006">
    <property type="protein sequence ID" value="Hba_18006"/>
    <property type="gene ID" value="Hba_18006"/>
</dbReference>
<keyword evidence="2" id="KW-1185">Reference proteome</keyword>
<feature type="domain" description="Origin recognition complex subunit 5 C-terminal" evidence="1">
    <location>
        <begin position="11"/>
        <end position="97"/>
    </location>
</feature>
<organism evidence="2 3">
    <name type="scientific">Heterorhabditis bacteriophora</name>
    <name type="common">Entomopathogenic nematode worm</name>
    <dbReference type="NCBI Taxonomy" id="37862"/>
    <lineage>
        <taxon>Eukaryota</taxon>
        <taxon>Metazoa</taxon>
        <taxon>Ecdysozoa</taxon>
        <taxon>Nematoda</taxon>
        <taxon>Chromadorea</taxon>
        <taxon>Rhabditida</taxon>
        <taxon>Rhabditina</taxon>
        <taxon>Rhabditomorpha</taxon>
        <taxon>Strongyloidea</taxon>
        <taxon>Heterorhabditidae</taxon>
        <taxon>Heterorhabditis</taxon>
    </lineage>
</organism>
<sequence>MHHKDKRSEARERAYELSSARKESGAAVADLQRITFIYLSLLRLYPTNHCQFNGDINSQITSLCCMGLLARTSSATNLDVPRYRSLLSLDTAMEIAK</sequence>
<evidence type="ECO:0000313" key="3">
    <source>
        <dbReference type="WBParaSite" id="Hba_18006"/>
    </source>
</evidence>
<evidence type="ECO:0000313" key="2">
    <source>
        <dbReference type="Proteomes" id="UP000095283"/>
    </source>
</evidence>